<accession>A0A849AQV4</accession>
<dbReference type="PROSITE" id="PS00211">
    <property type="entry name" value="ABC_TRANSPORTER_1"/>
    <property type="match status" value="2"/>
</dbReference>
<dbReference type="PANTHER" id="PTHR43776:SF7">
    <property type="entry name" value="D,D-DIPEPTIDE TRANSPORT ATP-BINDING PROTEIN DDPF-RELATED"/>
    <property type="match status" value="1"/>
</dbReference>
<feature type="compositionally biased region" description="Basic and acidic residues" evidence="5">
    <location>
        <begin position="306"/>
        <end position="330"/>
    </location>
</feature>
<dbReference type="InterPro" id="IPR050319">
    <property type="entry name" value="ABC_transp_ATP-bind"/>
</dbReference>
<dbReference type="PROSITE" id="PS50893">
    <property type="entry name" value="ABC_TRANSPORTER_2"/>
    <property type="match status" value="2"/>
</dbReference>
<evidence type="ECO:0000313" key="8">
    <source>
        <dbReference type="Proteomes" id="UP000549517"/>
    </source>
</evidence>
<feature type="compositionally biased region" description="Low complexity" evidence="5">
    <location>
        <begin position="339"/>
        <end position="375"/>
    </location>
</feature>
<dbReference type="GO" id="GO:0005524">
    <property type="term" value="F:ATP binding"/>
    <property type="evidence" value="ECO:0007669"/>
    <property type="project" value="UniProtKB-KW"/>
</dbReference>
<proteinExistence type="inferred from homology"/>
<dbReference type="SMART" id="SM00382">
    <property type="entry name" value="AAA"/>
    <property type="match status" value="2"/>
</dbReference>
<keyword evidence="4 7" id="KW-0067">ATP-binding</keyword>
<name>A0A849AQV4_9MICO</name>
<evidence type="ECO:0000256" key="5">
    <source>
        <dbReference type="SAM" id="MobiDB-lite"/>
    </source>
</evidence>
<gene>
    <name evidence="7" type="ORF">HLA91_04060</name>
</gene>
<reference evidence="7 8" key="1">
    <citation type="submission" date="2020-05" db="EMBL/GenBank/DDBJ databases">
        <title>MicrobeNet Type strains.</title>
        <authorList>
            <person name="Nicholson A.C."/>
        </authorList>
    </citation>
    <scope>NUCLEOTIDE SEQUENCE [LARGE SCALE GENOMIC DNA]</scope>
    <source>
        <strain evidence="7 8">CCUG 46604</strain>
    </source>
</reference>
<dbReference type="InterPro" id="IPR013563">
    <property type="entry name" value="Oligopep_ABC_C"/>
</dbReference>
<evidence type="ECO:0000259" key="6">
    <source>
        <dbReference type="PROSITE" id="PS50893"/>
    </source>
</evidence>
<dbReference type="InterPro" id="IPR003439">
    <property type="entry name" value="ABC_transporter-like_ATP-bd"/>
</dbReference>
<dbReference type="EMBL" id="JABEMC010000002">
    <property type="protein sequence ID" value="NNG78551.1"/>
    <property type="molecule type" value="Genomic_DNA"/>
</dbReference>
<protein>
    <submittedName>
        <fullName evidence="7">ABC transporter ATP-binding protein</fullName>
    </submittedName>
</protein>
<keyword evidence="2" id="KW-0813">Transport</keyword>
<dbReference type="GO" id="GO:0055085">
    <property type="term" value="P:transmembrane transport"/>
    <property type="evidence" value="ECO:0007669"/>
    <property type="project" value="UniProtKB-ARBA"/>
</dbReference>
<dbReference type="Pfam" id="PF08352">
    <property type="entry name" value="oligo_HPY"/>
    <property type="match status" value="2"/>
</dbReference>
<dbReference type="RefSeq" id="WP_170273659.1">
    <property type="nucleotide sequence ID" value="NZ_BAAAKH010000007.1"/>
</dbReference>
<feature type="region of interest" description="Disordered" evidence="5">
    <location>
        <begin position="1"/>
        <end position="26"/>
    </location>
</feature>
<dbReference type="CDD" id="cd03257">
    <property type="entry name" value="ABC_NikE_OppD_transporters"/>
    <property type="match status" value="2"/>
</dbReference>
<feature type="domain" description="ABC transporter" evidence="6">
    <location>
        <begin position="401"/>
        <end position="640"/>
    </location>
</feature>
<keyword evidence="3" id="KW-0547">Nucleotide-binding</keyword>
<organism evidence="7 8">
    <name type="scientific">Brevibacterium luteolum</name>
    <dbReference type="NCBI Taxonomy" id="199591"/>
    <lineage>
        <taxon>Bacteria</taxon>
        <taxon>Bacillati</taxon>
        <taxon>Actinomycetota</taxon>
        <taxon>Actinomycetes</taxon>
        <taxon>Micrococcales</taxon>
        <taxon>Brevibacteriaceae</taxon>
        <taxon>Brevibacterium</taxon>
    </lineage>
</organism>
<feature type="compositionally biased region" description="Low complexity" evidence="5">
    <location>
        <begin position="16"/>
        <end position="26"/>
    </location>
</feature>
<evidence type="ECO:0000256" key="4">
    <source>
        <dbReference type="ARBA" id="ARBA00022840"/>
    </source>
</evidence>
<evidence type="ECO:0000256" key="1">
    <source>
        <dbReference type="ARBA" id="ARBA00005417"/>
    </source>
</evidence>
<evidence type="ECO:0000256" key="2">
    <source>
        <dbReference type="ARBA" id="ARBA00022448"/>
    </source>
</evidence>
<sequence length="646" mass="68558">MSSFDTTSTGSIATVSPSARRSSAWHARAQEGGNVLEIDDLHITATASGADVITDVDLDLKPSEILALVGESGSGKTTVGLAVLGHFRTGLTHAGGTVWLYPSDADEPAEMTALPDATLRQLRGARVSYIPQDPALSLNPGMRVGEQISEVLDIHGFGSSAEERAERVRQVLREVGLPDDEAYQRRWPHQLSGGQQQRIGIAMAFAMYPDVLVLDEPTTGLDVATQAQVLDTIREMTVRNKVAGLYITHDLAVVAEIADRIAVMLRGRIVEHGSCADVLERPQHDYTKTLLAAVPDLAGRNRIGDFERADVPEHEKAAAEARAKDAEKSQKTHLLTTDATHASPAAEAATASGSETGTASPESGTAGTASPATGTSGTGGATTANQVGEPQPTAPALDAVLQVRGLGLSYGPKTILKSIDLDLQAGECTLLLGESGSGKTTLARSIAGLNDGYTGDVIYRGETIARSTRQRSIGQRTDIQYIFQSPFSSLNPRRTIGESLAVPLEMAGGLSAAQRREQVKDALDAVRLGRQFHDRRPGDLSGGERQRAAIARALVNMPSVLICDEITSALDVSVQASIISLLRTLQDERGLAMLFVTHNIALARHIASRVAVLNGGRIVDDGPVDMVLENPQHTYTQELLTNVPSL</sequence>
<evidence type="ECO:0000313" key="7">
    <source>
        <dbReference type="EMBL" id="NNG78551.1"/>
    </source>
</evidence>
<comment type="caution">
    <text evidence="7">The sequence shown here is derived from an EMBL/GenBank/DDBJ whole genome shotgun (WGS) entry which is preliminary data.</text>
</comment>
<dbReference type="InterPro" id="IPR027417">
    <property type="entry name" value="P-loop_NTPase"/>
</dbReference>
<dbReference type="PANTHER" id="PTHR43776">
    <property type="entry name" value="TRANSPORT ATP-BINDING PROTEIN"/>
    <property type="match status" value="1"/>
</dbReference>
<dbReference type="SUPFAM" id="SSF52540">
    <property type="entry name" value="P-loop containing nucleoside triphosphate hydrolases"/>
    <property type="match status" value="2"/>
</dbReference>
<feature type="compositionally biased region" description="Polar residues" evidence="5">
    <location>
        <begin position="1"/>
        <end position="15"/>
    </location>
</feature>
<feature type="region of interest" description="Disordered" evidence="5">
    <location>
        <begin position="306"/>
        <end position="392"/>
    </location>
</feature>
<feature type="domain" description="ABC transporter" evidence="6">
    <location>
        <begin position="36"/>
        <end position="291"/>
    </location>
</feature>
<dbReference type="Pfam" id="PF00005">
    <property type="entry name" value="ABC_tran"/>
    <property type="match status" value="2"/>
</dbReference>
<dbReference type="Gene3D" id="3.40.50.300">
    <property type="entry name" value="P-loop containing nucleotide triphosphate hydrolases"/>
    <property type="match status" value="2"/>
</dbReference>
<comment type="similarity">
    <text evidence="1">Belongs to the ABC transporter superfamily.</text>
</comment>
<dbReference type="GO" id="GO:0016887">
    <property type="term" value="F:ATP hydrolysis activity"/>
    <property type="evidence" value="ECO:0007669"/>
    <property type="project" value="InterPro"/>
</dbReference>
<dbReference type="AlphaFoldDB" id="A0A849AQV4"/>
<dbReference type="InterPro" id="IPR003593">
    <property type="entry name" value="AAA+_ATPase"/>
</dbReference>
<dbReference type="GO" id="GO:0015833">
    <property type="term" value="P:peptide transport"/>
    <property type="evidence" value="ECO:0007669"/>
    <property type="project" value="InterPro"/>
</dbReference>
<dbReference type="InterPro" id="IPR017871">
    <property type="entry name" value="ABC_transporter-like_CS"/>
</dbReference>
<dbReference type="Proteomes" id="UP000549517">
    <property type="component" value="Unassembled WGS sequence"/>
</dbReference>
<evidence type="ECO:0000256" key="3">
    <source>
        <dbReference type="ARBA" id="ARBA00022741"/>
    </source>
</evidence>